<dbReference type="Proteomes" id="UP000515154">
    <property type="component" value="Unplaced"/>
</dbReference>
<proteinExistence type="predicted"/>
<dbReference type="AlphaFoldDB" id="A0A6P7TRK3"/>
<evidence type="ECO:0000313" key="2">
    <source>
        <dbReference type="RefSeq" id="XP_029654859.1"/>
    </source>
</evidence>
<name>A0A6P7TRK3_9MOLL</name>
<dbReference type="KEGG" id="osn:115228418"/>
<organism evidence="1 2">
    <name type="scientific">Octopus sinensis</name>
    <name type="common">East Asian common octopus</name>
    <dbReference type="NCBI Taxonomy" id="2607531"/>
    <lineage>
        <taxon>Eukaryota</taxon>
        <taxon>Metazoa</taxon>
        <taxon>Spiralia</taxon>
        <taxon>Lophotrochozoa</taxon>
        <taxon>Mollusca</taxon>
        <taxon>Cephalopoda</taxon>
        <taxon>Coleoidea</taxon>
        <taxon>Octopodiformes</taxon>
        <taxon>Octopoda</taxon>
        <taxon>Incirrata</taxon>
        <taxon>Octopodidae</taxon>
        <taxon>Octopus</taxon>
    </lineage>
</organism>
<gene>
    <name evidence="2" type="primary">LOC115228418</name>
</gene>
<keyword evidence="1" id="KW-1185">Reference proteome</keyword>
<dbReference type="RefSeq" id="XP_029654859.1">
    <property type="nucleotide sequence ID" value="XM_029798999.1"/>
</dbReference>
<reference evidence="2" key="1">
    <citation type="submission" date="2025-08" db="UniProtKB">
        <authorList>
            <consortium name="RefSeq"/>
        </authorList>
    </citation>
    <scope>IDENTIFICATION</scope>
</reference>
<sequence>MPRASSGIEKKRTLKDERRLFQDKWELLYFCTMIDGKIHFLICNKFIAIPKEYNLKRHYQSNHLSYNYFEGIKLLINQEGPMRVSKLNELRKNLSALQTYFTKNHNRSTALVTGSYEISRMLAVNGKSYSDGDFIKQCLVKTANIICPDDAHLFKDISLTRNTVAEHINEMALNLKHQLKSDLLKFEYFSIAIDETVDIVGIAQLAIFFRACDSDFNIYEEFLELVPMHDTTTSKDIFIKLLQILFEYGFDLKKLVCLCTDGAPNMVGRLLALPLNFELK</sequence>
<evidence type="ECO:0000313" key="1">
    <source>
        <dbReference type="Proteomes" id="UP000515154"/>
    </source>
</evidence>
<protein>
    <submittedName>
        <fullName evidence="2">General transcription factor II-I repeat domain-containing protein 2-like</fullName>
    </submittedName>
</protein>
<accession>A0A6P7TRK3</accession>
<dbReference type="PANTHER" id="PTHR45913">
    <property type="entry name" value="EPM2A-INTERACTING PROTEIN 1"/>
    <property type="match status" value="1"/>
</dbReference>
<dbReference type="PANTHER" id="PTHR45913:SF21">
    <property type="entry name" value="DUF4371 DOMAIN-CONTAINING PROTEIN"/>
    <property type="match status" value="1"/>
</dbReference>